<keyword evidence="3" id="KW-1185">Reference proteome</keyword>
<keyword evidence="2" id="KW-0378">Hydrolase</keyword>
<dbReference type="PANTHER" id="PTHR46825:SF9">
    <property type="entry name" value="BETA-LACTAMASE-RELATED DOMAIN-CONTAINING PROTEIN"/>
    <property type="match status" value="1"/>
</dbReference>
<dbReference type="PANTHER" id="PTHR46825">
    <property type="entry name" value="D-ALANYL-D-ALANINE-CARBOXYPEPTIDASE/ENDOPEPTIDASE AMPH"/>
    <property type="match status" value="1"/>
</dbReference>
<protein>
    <submittedName>
        <fullName evidence="2">Serine hydrolase domain-containing protein</fullName>
        <ecNumber evidence="2">3.-.-.-</ecNumber>
    </submittedName>
</protein>
<feature type="domain" description="Beta-lactamase-related" evidence="1">
    <location>
        <begin position="22"/>
        <end position="328"/>
    </location>
</feature>
<dbReference type="Gene3D" id="3.40.710.10">
    <property type="entry name" value="DD-peptidase/beta-lactamase superfamily"/>
    <property type="match status" value="1"/>
</dbReference>
<dbReference type="InterPro" id="IPR001466">
    <property type="entry name" value="Beta-lactam-related"/>
</dbReference>
<dbReference type="EMBL" id="JBHLTC010000014">
    <property type="protein sequence ID" value="MFC0624774.1"/>
    <property type="molecule type" value="Genomic_DNA"/>
</dbReference>
<organism evidence="2 3">
    <name type="scientific">Kribbella deserti</name>
    <dbReference type="NCBI Taxonomy" id="1926257"/>
    <lineage>
        <taxon>Bacteria</taxon>
        <taxon>Bacillati</taxon>
        <taxon>Actinomycetota</taxon>
        <taxon>Actinomycetes</taxon>
        <taxon>Propionibacteriales</taxon>
        <taxon>Kribbellaceae</taxon>
        <taxon>Kribbella</taxon>
    </lineage>
</organism>
<evidence type="ECO:0000259" key="1">
    <source>
        <dbReference type="Pfam" id="PF00144"/>
    </source>
</evidence>
<accession>A0ABV6QJG0</accession>
<name>A0ABV6QJG0_9ACTN</name>
<comment type="caution">
    <text evidence="2">The sequence shown here is derived from an EMBL/GenBank/DDBJ whole genome shotgun (WGS) entry which is preliminary data.</text>
</comment>
<dbReference type="Proteomes" id="UP001589890">
    <property type="component" value="Unassembled WGS sequence"/>
</dbReference>
<dbReference type="RefSeq" id="WP_380046494.1">
    <property type="nucleotide sequence ID" value="NZ_JBHLTC010000014.1"/>
</dbReference>
<dbReference type="Pfam" id="PF00144">
    <property type="entry name" value="Beta-lactamase"/>
    <property type="match status" value="1"/>
</dbReference>
<dbReference type="GO" id="GO:0016787">
    <property type="term" value="F:hydrolase activity"/>
    <property type="evidence" value="ECO:0007669"/>
    <property type="project" value="UniProtKB-KW"/>
</dbReference>
<proteinExistence type="predicted"/>
<gene>
    <name evidence="2" type="ORF">ACFFGN_11925</name>
</gene>
<evidence type="ECO:0000313" key="2">
    <source>
        <dbReference type="EMBL" id="MFC0624774.1"/>
    </source>
</evidence>
<sequence>MPLAEVLTYFDSLLAFSRNYLRVPGIQAAVHAEGRIAFAGSYGLADVENDVALTDRHLFRIASHSKTFTATAIFQLLERGRLRLDDQAAQYVAELTDHPAGGITVRELLGHVGGLTRDSGSADFWQLRDAFPDRVRLLEILAGPDADVLAPNQRFKYSNIGFGLLGLIIEAATGTPYNAYVRKEIVDRLGLSDLGPELDPDRLGEYATGYSAYAYADRRVPIDHVDTRELASATGFYGTATDLASYFAAHLPDDDRLLTEASKRAMRRPQWPVKPDQTDSRYALGLAVLKVGERDLYGHGGGYPGHITRSLFDPEAGIAVSVLTNAIDGPALQLAQAFYKLLDLALDESPSNDDPAADLSRFTGRFANLWGVVDVALLGGRLYALHPTETDPTAEAQPLELAGDSSLRVDGGNGYGAPGECYEYTFGPNGVTKMRGASGLTYEPLDTFRLPERVTT</sequence>
<dbReference type="SUPFAM" id="SSF56601">
    <property type="entry name" value="beta-lactamase/transpeptidase-like"/>
    <property type="match status" value="1"/>
</dbReference>
<dbReference type="InterPro" id="IPR012338">
    <property type="entry name" value="Beta-lactam/transpept-like"/>
</dbReference>
<dbReference type="InterPro" id="IPR050491">
    <property type="entry name" value="AmpC-like"/>
</dbReference>
<evidence type="ECO:0000313" key="3">
    <source>
        <dbReference type="Proteomes" id="UP001589890"/>
    </source>
</evidence>
<dbReference type="EC" id="3.-.-.-" evidence="2"/>
<reference evidence="2 3" key="1">
    <citation type="submission" date="2024-09" db="EMBL/GenBank/DDBJ databases">
        <authorList>
            <person name="Sun Q."/>
            <person name="Mori K."/>
        </authorList>
    </citation>
    <scope>NUCLEOTIDE SEQUENCE [LARGE SCALE GENOMIC DNA]</scope>
    <source>
        <strain evidence="2 3">CGMCC 1.15906</strain>
    </source>
</reference>